<reference evidence="2" key="1">
    <citation type="journal article" date="2019" name="bioRxiv">
        <title>The Genome of the Zebra Mussel, Dreissena polymorpha: A Resource for Invasive Species Research.</title>
        <authorList>
            <person name="McCartney M.A."/>
            <person name="Auch B."/>
            <person name="Kono T."/>
            <person name="Mallez S."/>
            <person name="Zhang Y."/>
            <person name="Obille A."/>
            <person name="Becker A."/>
            <person name="Abrahante J.E."/>
            <person name="Garbe J."/>
            <person name="Badalamenti J.P."/>
            <person name="Herman A."/>
            <person name="Mangelson H."/>
            <person name="Liachko I."/>
            <person name="Sullivan S."/>
            <person name="Sone E.D."/>
            <person name="Koren S."/>
            <person name="Silverstein K.A.T."/>
            <person name="Beckman K.B."/>
            <person name="Gohl D.M."/>
        </authorList>
    </citation>
    <scope>NUCLEOTIDE SEQUENCE</scope>
    <source>
        <strain evidence="2">Duluth1</strain>
        <tissue evidence="2">Whole animal</tissue>
    </source>
</reference>
<reference evidence="2" key="2">
    <citation type="submission" date="2020-11" db="EMBL/GenBank/DDBJ databases">
        <authorList>
            <person name="McCartney M.A."/>
            <person name="Auch B."/>
            <person name="Kono T."/>
            <person name="Mallez S."/>
            <person name="Becker A."/>
            <person name="Gohl D.M."/>
            <person name="Silverstein K.A.T."/>
            <person name="Koren S."/>
            <person name="Bechman K.B."/>
            <person name="Herman A."/>
            <person name="Abrahante J.E."/>
            <person name="Garbe J."/>
        </authorList>
    </citation>
    <scope>NUCLEOTIDE SEQUENCE</scope>
    <source>
        <strain evidence="2">Duluth1</strain>
        <tissue evidence="2">Whole animal</tissue>
    </source>
</reference>
<comment type="caution">
    <text evidence="2">The sequence shown here is derived from an EMBL/GenBank/DDBJ whole genome shotgun (WGS) entry which is preliminary data.</text>
</comment>
<sequence length="162" mass="18425">MSADSACLQPALKAASYTHPEFNNNNNNNMATKGITRVRKKNENRKKEYNESHHSVRLVSIVWERWNRLKLQSCQQTHDKFASILMDCWEQYGSKSVKPTEMQTDTDVEIHQAQDITPVKSMSSATVPLSSTPFTDTKDIRPMLEEISDISEGSPSCPEIQH</sequence>
<dbReference type="AlphaFoldDB" id="A0A9D4KVG0"/>
<name>A0A9D4KVG0_DREPO</name>
<gene>
    <name evidence="2" type="ORF">DPMN_089169</name>
</gene>
<organism evidence="2 3">
    <name type="scientific">Dreissena polymorpha</name>
    <name type="common">Zebra mussel</name>
    <name type="synonym">Mytilus polymorpha</name>
    <dbReference type="NCBI Taxonomy" id="45954"/>
    <lineage>
        <taxon>Eukaryota</taxon>
        <taxon>Metazoa</taxon>
        <taxon>Spiralia</taxon>
        <taxon>Lophotrochozoa</taxon>
        <taxon>Mollusca</taxon>
        <taxon>Bivalvia</taxon>
        <taxon>Autobranchia</taxon>
        <taxon>Heteroconchia</taxon>
        <taxon>Euheterodonta</taxon>
        <taxon>Imparidentia</taxon>
        <taxon>Neoheterodontei</taxon>
        <taxon>Myida</taxon>
        <taxon>Dreissenoidea</taxon>
        <taxon>Dreissenidae</taxon>
        <taxon>Dreissena</taxon>
    </lineage>
</organism>
<accession>A0A9D4KVG0</accession>
<dbReference type="EMBL" id="JAIWYP010000003">
    <property type="protein sequence ID" value="KAH3846863.1"/>
    <property type="molecule type" value="Genomic_DNA"/>
</dbReference>
<protein>
    <submittedName>
        <fullName evidence="2">Uncharacterized protein</fullName>
    </submittedName>
</protein>
<keyword evidence="3" id="KW-1185">Reference proteome</keyword>
<feature type="compositionally biased region" description="Polar residues" evidence="1">
    <location>
        <begin position="121"/>
        <end position="135"/>
    </location>
</feature>
<evidence type="ECO:0000313" key="3">
    <source>
        <dbReference type="Proteomes" id="UP000828390"/>
    </source>
</evidence>
<feature type="region of interest" description="Disordered" evidence="1">
    <location>
        <begin position="121"/>
        <end position="140"/>
    </location>
</feature>
<dbReference type="Proteomes" id="UP000828390">
    <property type="component" value="Unassembled WGS sequence"/>
</dbReference>
<evidence type="ECO:0000313" key="2">
    <source>
        <dbReference type="EMBL" id="KAH3846863.1"/>
    </source>
</evidence>
<evidence type="ECO:0000256" key="1">
    <source>
        <dbReference type="SAM" id="MobiDB-lite"/>
    </source>
</evidence>
<proteinExistence type="predicted"/>